<dbReference type="Pfam" id="PF06897">
    <property type="entry name" value="DUF1269"/>
    <property type="match status" value="1"/>
</dbReference>
<dbReference type="EMBL" id="BAABAB010000036">
    <property type="protein sequence ID" value="GAA3634997.1"/>
    <property type="molecule type" value="Genomic_DNA"/>
</dbReference>
<proteinExistence type="predicted"/>
<reference evidence="3" key="1">
    <citation type="journal article" date="2019" name="Int. J. Syst. Evol. Microbiol.">
        <title>The Global Catalogue of Microorganisms (GCM) 10K type strain sequencing project: providing services to taxonomists for standard genome sequencing and annotation.</title>
        <authorList>
            <consortium name="The Broad Institute Genomics Platform"/>
            <consortium name="The Broad Institute Genome Sequencing Center for Infectious Disease"/>
            <person name="Wu L."/>
            <person name="Ma J."/>
        </authorList>
    </citation>
    <scope>NUCLEOTIDE SEQUENCE [LARGE SCALE GENOMIC DNA]</scope>
    <source>
        <strain evidence="3">JCM 16929</strain>
    </source>
</reference>
<feature type="region of interest" description="Disordered" evidence="1">
    <location>
        <begin position="149"/>
        <end position="168"/>
    </location>
</feature>
<dbReference type="RefSeq" id="WP_344808267.1">
    <property type="nucleotide sequence ID" value="NZ_BAABAB010000036.1"/>
</dbReference>
<gene>
    <name evidence="2" type="ORF">GCM10022236_41990</name>
</gene>
<protein>
    <recommendedName>
        <fullName evidence="4">DUF1269 domain-containing protein</fullName>
    </recommendedName>
</protein>
<dbReference type="InterPro" id="IPR009200">
    <property type="entry name" value="DUF1269_membrane"/>
</dbReference>
<evidence type="ECO:0000256" key="1">
    <source>
        <dbReference type="SAM" id="MobiDB-lite"/>
    </source>
</evidence>
<name>A0ABP7ALI4_9ACTN</name>
<sequence>MPKKDEEPLELYIATYSDSSVAEAEWNALKQSAHDKTVTVEALALVDRDEDGKVHVKDTTRETGVGAAIGAVGGAVVGLIFPPSLLASAAIGAGIGAGTGKIVDRVSKRKVQEEVEWAVGPGQSGIVVLFPTASTAEVEQGLTKADRVVREHIEDDDGKKNDEPDIYR</sequence>
<dbReference type="Proteomes" id="UP001501490">
    <property type="component" value="Unassembled WGS sequence"/>
</dbReference>
<evidence type="ECO:0000313" key="2">
    <source>
        <dbReference type="EMBL" id="GAA3634997.1"/>
    </source>
</evidence>
<comment type="caution">
    <text evidence="2">The sequence shown here is derived from an EMBL/GenBank/DDBJ whole genome shotgun (WGS) entry which is preliminary data.</text>
</comment>
<evidence type="ECO:0008006" key="4">
    <source>
        <dbReference type="Google" id="ProtNLM"/>
    </source>
</evidence>
<organism evidence="2 3">
    <name type="scientific">Microlunatus ginsengisoli</name>
    <dbReference type="NCBI Taxonomy" id="363863"/>
    <lineage>
        <taxon>Bacteria</taxon>
        <taxon>Bacillati</taxon>
        <taxon>Actinomycetota</taxon>
        <taxon>Actinomycetes</taxon>
        <taxon>Propionibacteriales</taxon>
        <taxon>Propionibacteriaceae</taxon>
        <taxon>Microlunatus</taxon>
    </lineage>
</organism>
<evidence type="ECO:0000313" key="3">
    <source>
        <dbReference type="Proteomes" id="UP001501490"/>
    </source>
</evidence>
<keyword evidence="3" id="KW-1185">Reference proteome</keyword>
<accession>A0ABP7ALI4</accession>